<feature type="chain" id="PRO_5005326641" evidence="2">
    <location>
        <begin position="22"/>
        <end position="128"/>
    </location>
</feature>
<name>A0A0K0D782_ANGCA</name>
<protein>
    <submittedName>
        <fullName evidence="4">Meiosis-specific nuclear structural protein 1</fullName>
    </submittedName>
</protein>
<organism evidence="3 4">
    <name type="scientific">Angiostrongylus cantonensis</name>
    <name type="common">Rat lungworm</name>
    <dbReference type="NCBI Taxonomy" id="6313"/>
    <lineage>
        <taxon>Eukaryota</taxon>
        <taxon>Metazoa</taxon>
        <taxon>Ecdysozoa</taxon>
        <taxon>Nematoda</taxon>
        <taxon>Chromadorea</taxon>
        <taxon>Rhabditida</taxon>
        <taxon>Rhabditina</taxon>
        <taxon>Rhabditomorpha</taxon>
        <taxon>Strongyloidea</taxon>
        <taxon>Metastrongylidae</taxon>
        <taxon>Angiostrongylus</taxon>
    </lineage>
</organism>
<feature type="signal peptide" evidence="2">
    <location>
        <begin position="1"/>
        <end position="21"/>
    </location>
</feature>
<evidence type="ECO:0000256" key="1">
    <source>
        <dbReference type="SAM" id="MobiDB-lite"/>
    </source>
</evidence>
<dbReference type="WBParaSite" id="ACAC_0000592701-mRNA-1">
    <property type="protein sequence ID" value="ACAC_0000592701-mRNA-1"/>
    <property type="gene ID" value="ACAC_0000592701"/>
</dbReference>
<feature type="compositionally biased region" description="Basic and acidic residues" evidence="1">
    <location>
        <begin position="99"/>
        <end position="112"/>
    </location>
</feature>
<keyword evidence="2" id="KW-0732">Signal</keyword>
<proteinExistence type="predicted"/>
<evidence type="ECO:0000313" key="3">
    <source>
        <dbReference type="Proteomes" id="UP000035642"/>
    </source>
</evidence>
<dbReference type="Proteomes" id="UP000035642">
    <property type="component" value="Unassembled WGS sequence"/>
</dbReference>
<evidence type="ECO:0000256" key="2">
    <source>
        <dbReference type="SAM" id="SignalP"/>
    </source>
</evidence>
<reference evidence="4" key="2">
    <citation type="submission" date="2017-02" db="UniProtKB">
        <authorList>
            <consortium name="WormBaseParasite"/>
        </authorList>
    </citation>
    <scope>IDENTIFICATION</scope>
</reference>
<dbReference type="STRING" id="6313.A0A0K0D782"/>
<keyword evidence="3" id="KW-1185">Reference proteome</keyword>
<dbReference type="SUPFAM" id="SSF69989">
    <property type="entry name" value="C-terminal domain of PLC-beta"/>
    <property type="match status" value="1"/>
</dbReference>
<sequence>MTSYLIVLACIPAWILKMAEDERCYEEAKKQALTELERCRTHVLREFEQRRKQCEDAYRAEMDVMRQKLDKRLKEYEQVQTDMALNKFRRLSMDHSIRSREEREKKMREMNESSKQVFNKERKRFSIG</sequence>
<feature type="region of interest" description="Disordered" evidence="1">
    <location>
        <begin position="99"/>
        <end position="128"/>
    </location>
</feature>
<evidence type="ECO:0000313" key="4">
    <source>
        <dbReference type="WBParaSite" id="ACAC_0000592701-mRNA-1"/>
    </source>
</evidence>
<reference evidence="3" key="1">
    <citation type="submission" date="2012-09" db="EMBL/GenBank/DDBJ databases">
        <authorList>
            <person name="Martin A.A."/>
        </authorList>
    </citation>
    <scope>NUCLEOTIDE SEQUENCE</scope>
</reference>
<dbReference type="AlphaFoldDB" id="A0A0K0D782"/>
<accession>A0A0K0D782</accession>